<dbReference type="InterPro" id="IPR052019">
    <property type="entry name" value="F420H2_bilvrd_red/Heme_oxyg"/>
</dbReference>
<keyword evidence="4" id="KW-1185">Reference proteome</keyword>
<evidence type="ECO:0000313" key="4">
    <source>
        <dbReference type="Proteomes" id="UP001595698"/>
    </source>
</evidence>
<reference evidence="4" key="1">
    <citation type="journal article" date="2019" name="Int. J. Syst. Evol. Microbiol.">
        <title>The Global Catalogue of Microorganisms (GCM) 10K type strain sequencing project: providing services to taxonomists for standard genome sequencing and annotation.</title>
        <authorList>
            <consortium name="The Broad Institute Genomics Platform"/>
            <consortium name="The Broad Institute Genome Sequencing Center for Infectious Disease"/>
            <person name="Wu L."/>
            <person name="Ma J."/>
        </authorList>
    </citation>
    <scope>NUCLEOTIDE SEQUENCE [LARGE SCALE GENOMIC DNA]</scope>
    <source>
        <strain evidence="4">TBRC 7912</strain>
    </source>
</reference>
<dbReference type="InterPro" id="IPR012349">
    <property type="entry name" value="Split_barrel_FMN-bd"/>
</dbReference>
<dbReference type="SUPFAM" id="SSF50475">
    <property type="entry name" value="FMN-binding split barrel"/>
    <property type="match status" value="1"/>
</dbReference>
<dbReference type="PANTHER" id="PTHR35176:SF11">
    <property type="entry name" value="PYRIDOXAMINE 5'-PHOSPHATE OXIDASE FAMILY PROTEIN"/>
    <property type="match status" value="1"/>
</dbReference>
<keyword evidence="1 3" id="KW-0560">Oxidoreductase</keyword>
<sequence>MTTIKELAAERYVSVTTFRRNGAAVPTPVWVAPDGEGLVVWTVASSGKVRRLNADPRVVLAACDVRGNTRGEQVEGRASVLPAEETERVRRLILRKYGLFARVLMIVSRFRRGEHGTVGVRIVGEA</sequence>
<comment type="caution">
    <text evidence="3">The sequence shown here is derived from an EMBL/GenBank/DDBJ whole genome shotgun (WGS) entry which is preliminary data.</text>
</comment>
<dbReference type="Gene3D" id="2.30.110.10">
    <property type="entry name" value="Electron Transport, Fmn-binding Protein, Chain A"/>
    <property type="match status" value="1"/>
</dbReference>
<dbReference type="GO" id="GO:0016491">
    <property type="term" value="F:oxidoreductase activity"/>
    <property type="evidence" value="ECO:0007669"/>
    <property type="project" value="UniProtKB-KW"/>
</dbReference>
<evidence type="ECO:0000313" key="3">
    <source>
        <dbReference type="EMBL" id="MFC3978711.1"/>
    </source>
</evidence>
<dbReference type="NCBIfam" id="TIGR03666">
    <property type="entry name" value="Rv2061_F420"/>
    <property type="match status" value="1"/>
</dbReference>
<dbReference type="Proteomes" id="UP001595698">
    <property type="component" value="Unassembled WGS sequence"/>
</dbReference>
<accession>A0ABV8ESJ7</accession>
<gene>
    <name evidence="3" type="ORF">ACFOYY_01150</name>
</gene>
<dbReference type="PANTHER" id="PTHR35176">
    <property type="entry name" value="HEME OXYGENASE HI_0854-RELATED"/>
    <property type="match status" value="1"/>
</dbReference>
<dbReference type="Pfam" id="PF01243">
    <property type="entry name" value="PNPOx_N"/>
    <property type="match status" value="1"/>
</dbReference>
<organism evidence="3 4">
    <name type="scientific">Streptosporangium jomthongense</name>
    <dbReference type="NCBI Taxonomy" id="1193683"/>
    <lineage>
        <taxon>Bacteria</taxon>
        <taxon>Bacillati</taxon>
        <taxon>Actinomycetota</taxon>
        <taxon>Actinomycetes</taxon>
        <taxon>Streptosporangiales</taxon>
        <taxon>Streptosporangiaceae</taxon>
        <taxon>Streptosporangium</taxon>
    </lineage>
</organism>
<feature type="domain" description="Pyridoxamine 5'-phosphate oxidase N-terminal" evidence="2">
    <location>
        <begin position="7"/>
        <end position="97"/>
    </location>
</feature>
<dbReference type="RefSeq" id="WP_352010512.1">
    <property type="nucleotide sequence ID" value="NZ_JBHSBC010000001.1"/>
</dbReference>
<proteinExistence type="predicted"/>
<dbReference type="EC" id="1.-.-.-" evidence="3"/>
<evidence type="ECO:0000256" key="1">
    <source>
        <dbReference type="ARBA" id="ARBA00023002"/>
    </source>
</evidence>
<dbReference type="InterPro" id="IPR011576">
    <property type="entry name" value="Pyridox_Oxase_N"/>
</dbReference>
<protein>
    <submittedName>
        <fullName evidence="3">PPOX class F420-dependent oxidoreductase</fullName>
        <ecNumber evidence="3">1.-.-.-</ecNumber>
    </submittedName>
</protein>
<evidence type="ECO:0000259" key="2">
    <source>
        <dbReference type="Pfam" id="PF01243"/>
    </source>
</evidence>
<dbReference type="InterPro" id="IPR019965">
    <property type="entry name" value="PPOX_F420-dep_Rv2061_put"/>
</dbReference>
<name>A0ABV8ESJ7_9ACTN</name>
<dbReference type="EMBL" id="JBHSBC010000001">
    <property type="protein sequence ID" value="MFC3978711.1"/>
    <property type="molecule type" value="Genomic_DNA"/>
</dbReference>